<comment type="caution">
    <text evidence="1">The sequence shown here is derived from an EMBL/GenBank/DDBJ whole genome shotgun (WGS) entry which is preliminary data.</text>
</comment>
<accession>A0A7W0CCY3</accession>
<evidence type="ECO:0000313" key="2">
    <source>
        <dbReference type="Proteomes" id="UP000530928"/>
    </source>
</evidence>
<keyword evidence="2" id="KW-1185">Reference proteome</keyword>
<sequence length="156" mass="17194">MAEFDFLVGVFDVRNRRKAVASLIADPAATVAAGWEQFPAVNTGAAFLGGQVVVDEYAAVLPDGREMAFVDVHAHDPGTGRWSNAIHARGHAPDWSLHVGRFENGVGTFYQELDGLRMRHTWDLVTPASARFRQAFSTDGGATWHDNWIMELSRRA</sequence>
<reference evidence="1 2" key="1">
    <citation type="submission" date="2020-07" db="EMBL/GenBank/DDBJ databases">
        <title>Genomic Encyclopedia of Type Strains, Phase IV (KMG-IV): sequencing the most valuable type-strain genomes for metagenomic binning, comparative biology and taxonomic classification.</title>
        <authorList>
            <person name="Goeker M."/>
        </authorList>
    </citation>
    <scope>NUCLEOTIDE SEQUENCE [LARGE SCALE GENOMIC DNA]</scope>
    <source>
        <strain evidence="1 2">DSM 45533</strain>
    </source>
</reference>
<name>A0A7W0CCY3_9ACTN</name>
<dbReference type="Proteomes" id="UP000530928">
    <property type="component" value="Unassembled WGS sequence"/>
</dbReference>
<gene>
    <name evidence="1" type="ORF">HNR30_000196</name>
</gene>
<dbReference type="AlphaFoldDB" id="A0A7W0CCY3"/>
<protein>
    <recommendedName>
        <fullName evidence="3">DUF1579 domain-containing protein</fullName>
    </recommendedName>
</protein>
<proteinExistence type="predicted"/>
<evidence type="ECO:0000313" key="1">
    <source>
        <dbReference type="EMBL" id="MBA2888861.1"/>
    </source>
</evidence>
<evidence type="ECO:0008006" key="3">
    <source>
        <dbReference type="Google" id="ProtNLM"/>
    </source>
</evidence>
<organism evidence="1 2">
    <name type="scientific">Nonomuraea soli</name>
    <dbReference type="NCBI Taxonomy" id="1032476"/>
    <lineage>
        <taxon>Bacteria</taxon>
        <taxon>Bacillati</taxon>
        <taxon>Actinomycetota</taxon>
        <taxon>Actinomycetes</taxon>
        <taxon>Streptosporangiales</taxon>
        <taxon>Streptosporangiaceae</taxon>
        <taxon>Nonomuraea</taxon>
    </lineage>
</organism>
<dbReference type="RefSeq" id="WP_181607305.1">
    <property type="nucleotide sequence ID" value="NZ_BAABAM010000001.1"/>
</dbReference>
<dbReference type="EMBL" id="JACDUR010000001">
    <property type="protein sequence ID" value="MBA2888861.1"/>
    <property type="molecule type" value="Genomic_DNA"/>
</dbReference>